<feature type="region of interest" description="Disordered" evidence="6">
    <location>
        <begin position="440"/>
        <end position="484"/>
    </location>
</feature>
<feature type="compositionally biased region" description="Low complexity" evidence="6">
    <location>
        <begin position="183"/>
        <end position="205"/>
    </location>
</feature>
<comment type="caution">
    <text evidence="8">The sequence shown here is derived from an EMBL/GenBank/DDBJ whole genome shotgun (WGS) entry which is preliminary data.</text>
</comment>
<dbReference type="PROSITE" id="PS50115">
    <property type="entry name" value="ARFGAP"/>
    <property type="match status" value="1"/>
</dbReference>
<evidence type="ECO:0000256" key="6">
    <source>
        <dbReference type="SAM" id="MobiDB-lite"/>
    </source>
</evidence>
<dbReference type="AlphaFoldDB" id="A0A8H3TY71"/>
<dbReference type="PANTHER" id="PTHR45705">
    <property type="entry name" value="FI20236P1"/>
    <property type="match status" value="1"/>
</dbReference>
<evidence type="ECO:0000256" key="1">
    <source>
        <dbReference type="ARBA" id="ARBA00022468"/>
    </source>
</evidence>
<sequence>MSRQDRATTERHAKLLRELVKQPDNKLCADCKKNDARWASWNIGCFVCIRCSGIHRSMGTHISRVKSVDLDIWTPDQIENVKKWGNRRANIYWEAHLKAGHIPPDHKIESFIRSKYESRRWAMRSPVPEDPSVLDDHAQGDGADEIASTPTPTKTTAPPAVSSRSTAGAAPPQPTRVGHPLLSASSRTPKASPAPTAKPPAQAATFDLLGDLGDSTGSETATPTTSHNGPPPAVPGNRPTAAPAAATQLPSLAPVVPAKPAPPAPGAGLFDLDFKAPTPTATAQKPRTSTNDILSLFSTPSAPPVYSQSSVPHQTSYQQPTPTQSQHQAAVFGQAGSYNAPPTIAPQGQEAYATWTGTSAVTSTSPRGITSGMSNLSMGGADVWGASVPNAQSPVRAPTATSPYTAQPLSQTTSSYAPNPSHNYFSSSQDVWGNGSTANVASNGSSSGGITSPGGFDSFGGAPATAGASNSAKQMPDPFANIWK</sequence>
<dbReference type="FunFam" id="1.10.220.150:FF:000009">
    <property type="entry name" value="stromal membrane-associated protein 1 isoform X1"/>
    <property type="match status" value="1"/>
</dbReference>
<dbReference type="PANTHER" id="PTHR45705:SF14">
    <property type="entry name" value="ARF-GAP DOMAIN-CONTAINING PROTEIN"/>
    <property type="match status" value="1"/>
</dbReference>
<dbReference type="InterPro" id="IPR037278">
    <property type="entry name" value="ARFGAP/RecO"/>
</dbReference>
<keyword evidence="4" id="KW-0862">Zinc</keyword>
<dbReference type="GO" id="GO:0005737">
    <property type="term" value="C:cytoplasm"/>
    <property type="evidence" value="ECO:0007669"/>
    <property type="project" value="TreeGrafter"/>
</dbReference>
<keyword evidence="3 5" id="KW-0863">Zinc-finger</keyword>
<dbReference type="CDD" id="cd08839">
    <property type="entry name" value="ArfGap_SMAP"/>
    <property type="match status" value="1"/>
</dbReference>
<evidence type="ECO:0000313" key="8">
    <source>
        <dbReference type="EMBL" id="GHJ89294.1"/>
    </source>
</evidence>
<dbReference type="GO" id="GO:0005096">
    <property type="term" value="F:GTPase activator activity"/>
    <property type="evidence" value="ECO:0007669"/>
    <property type="project" value="UniProtKB-KW"/>
</dbReference>
<keyword evidence="1" id="KW-0343">GTPase activation</keyword>
<gene>
    <name evidence="8" type="ORF">NliqN6_5696</name>
</gene>
<evidence type="ECO:0000256" key="3">
    <source>
        <dbReference type="ARBA" id="ARBA00022771"/>
    </source>
</evidence>
<dbReference type="EMBL" id="BLZA01000040">
    <property type="protein sequence ID" value="GHJ89294.1"/>
    <property type="molecule type" value="Genomic_DNA"/>
</dbReference>
<feature type="region of interest" description="Disordered" evidence="6">
    <location>
        <begin position="303"/>
        <end position="329"/>
    </location>
</feature>
<evidence type="ECO:0000256" key="4">
    <source>
        <dbReference type="ARBA" id="ARBA00022833"/>
    </source>
</evidence>
<evidence type="ECO:0000256" key="5">
    <source>
        <dbReference type="PROSITE-ProRule" id="PRU00288"/>
    </source>
</evidence>
<dbReference type="OrthoDB" id="10266696at2759"/>
<evidence type="ECO:0000259" key="7">
    <source>
        <dbReference type="PROSITE" id="PS50115"/>
    </source>
</evidence>
<feature type="region of interest" description="Disordered" evidence="6">
    <location>
        <begin position="267"/>
        <end position="288"/>
    </location>
</feature>
<dbReference type="SUPFAM" id="SSF57863">
    <property type="entry name" value="ArfGap/RecO-like zinc finger"/>
    <property type="match status" value="1"/>
</dbReference>
<dbReference type="InterPro" id="IPR051718">
    <property type="entry name" value="ARF_GTPase-activating"/>
</dbReference>
<feature type="region of interest" description="Disordered" evidence="6">
    <location>
        <begin position="123"/>
        <end position="244"/>
    </location>
</feature>
<proteinExistence type="predicted"/>
<evidence type="ECO:0000256" key="2">
    <source>
        <dbReference type="ARBA" id="ARBA00022723"/>
    </source>
</evidence>
<dbReference type="InterPro" id="IPR001164">
    <property type="entry name" value="ArfGAP_dom"/>
</dbReference>
<reference evidence="8" key="1">
    <citation type="submission" date="2020-07" db="EMBL/GenBank/DDBJ databases">
        <title>Draft Genome Sequence of a Deep-Sea Yeast, Naganishia (Cryptococcus) liquefaciens strain N6.</title>
        <authorList>
            <person name="Han Y.W."/>
            <person name="Kajitani R."/>
            <person name="Morimoto H."/>
            <person name="Parhat M."/>
            <person name="Tsubouchi H."/>
            <person name="Bakenova O."/>
            <person name="Ogata M."/>
            <person name="Argunhan B."/>
            <person name="Aoki R."/>
            <person name="Kajiwara S."/>
            <person name="Itoh T."/>
            <person name="Iwasaki H."/>
        </authorList>
    </citation>
    <scope>NUCLEOTIDE SEQUENCE</scope>
    <source>
        <strain evidence="8">N6</strain>
    </source>
</reference>
<dbReference type="SMART" id="SM00105">
    <property type="entry name" value="ArfGap"/>
    <property type="match status" value="1"/>
</dbReference>
<feature type="compositionally biased region" description="Polar residues" evidence="6">
    <location>
        <begin position="215"/>
        <end position="228"/>
    </location>
</feature>
<feature type="region of interest" description="Disordered" evidence="6">
    <location>
        <begin position="387"/>
        <end position="422"/>
    </location>
</feature>
<feature type="compositionally biased region" description="Polar residues" evidence="6">
    <location>
        <begin position="279"/>
        <end position="288"/>
    </location>
</feature>
<dbReference type="InterPro" id="IPR044732">
    <property type="entry name" value="ArfGAP_SMAP1-like"/>
</dbReference>
<protein>
    <recommendedName>
        <fullName evidence="7">Arf-GAP domain-containing protein</fullName>
    </recommendedName>
</protein>
<dbReference type="Pfam" id="PF01412">
    <property type="entry name" value="ArfGap"/>
    <property type="match status" value="1"/>
</dbReference>
<dbReference type="Proteomes" id="UP000620104">
    <property type="component" value="Unassembled WGS sequence"/>
</dbReference>
<dbReference type="InterPro" id="IPR038508">
    <property type="entry name" value="ArfGAP_dom_sf"/>
</dbReference>
<organism evidence="8 9">
    <name type="scientific">Naganishia liquefaciens</name>
    <dbReference type="NCBI Taxonomy" id="104408"/>
    <lineage>
        <taxon>Eukaryota</taxon>
        <taxon>Fungi</taxon>
        <taxon>Dikarya</taxon>
        <taxon>Basidiomycota</taxon>
        <taxon>Agaricomycotina</taxon>
        <taxon>Tremellomycetes</taxon>
        <taxon>Filobasidiales</taxon>
        <taxon>Filobasidiaceae</taxon>
        <taxon>Naganishia</taxon>
    </lineage>
</organism>
<name>A0A8H3TY71_9TREE</name>
<feature type="compositionally biased region" description="Low complexity" evidence="6">
    <location>
        <begin position="440"/>
        <end position="455"/>
    </location>
</feature>
<feature type="compositionally biased region" description="Low complexity" evidence="6">
    <location>
        <begin position="312"/>
        <end position="328"/>
    </location>
</feature>
<dbReference type="PRINTS" id="PR00405">
    <property type="entry name" value="REVINTRACTNG"/>
</dbReference>
<accession>A0A8H3TY71</accession>
<feature type="compositionally biased region" description="Low complexity" evidence="6">
    <location>
        <begin position="147"/>
        <end position="163"/>
    </location>
</feature>
<feature type="compositionally biased region" description="Polar residues" evidence="6">
    <location>
        <begin position="389"/>
        <end position="422"/>
    </location>
</feature>
<feature type="domain" description="Arf-GAP" evidence="7">
    <location>
        <begin position="10"/>
        <end position="129"/>
    </location>
</feature>
<evidence type="ECO:0000313" key="9">
    <source>
        <dbReference type="Proteomes" id="UP000620104"/>
    </source>
</evidence>
<dbReference type="Gene3D" id="1.10.220.150">
    <property type="entry name" value="Arf GTPase activating protein"/>
    <property type="match status" value="1"/>
</dbReference>
<keyword evidence="2" id="KW-0479">Metal-binding</keyword>
<keyword evidence="9" id="KW-1185">Reference proteome</keyword>
<dbReference type="GO" id="GO:0008270">
    <property type="term" value="F:zinc ion binding"/>
    <property type="evidence" value="ECO:0007669"/>
    <property type="project" value="UniProtKB-KW"/>
</dbReference>